<protein>
    <submittedName>
        <fullName evidence="2">DUF3397 domain-containing protein</fullName>
    </submittedName>
</protein>
<name>A0ABT8N8R3_9BACL</name>
<dbReference type="RefSeq" id="WP_300989681.1">
    <property type="nucleotide sequence ID" value="NZ_CP129235.1"/>
</dbReference>
<organism evidence="2 3">
    <name type="scientific">Planococcus shenhongbingii</name>
    <dbReference type="NCBI Taxonomy" id="3058398"/>
    <lineage>
        <taxon>Bacteria</taxon>
        <taxon>Bacillati</taxon>
        <taxon>Bacillota</taxon>
        <taxon>Bacilli</taxon>
        <taxon>Bacillales</taxon>
        <taxon>Caryophanaceae</taxon>
        <taxon>Planococcus</taxon>
    </lineage>
</organism>
<feature type="transmembrane region" description="Helical" evidence="1">
    <location>
        <begin position="100"/>
        <end position="125"/>
    </location>
</feature>
<feature type="transmembrane region" description="Helical" evidence="1">
    <location>
        <begin position="37"/>
        <end position="58"/>
    </location>
</feature>
<keyword evidence="3" id="KW-1185">Reference proteome</keyword>
<gene>
    <name evidence="2" type="ORF">QWY13_02145</name>
</gene>
<proteinExistence type="predicted"/>
<reference evidence="2 3" key="1">
    <citation type="submission" date="2023-07" db="EMBL/GenBank/DDBJ databases">
        <title>Novel species in genus Planococcus.</title>
        <authorList>
            <person name="Ning S."/>
        </authorList>
    </citation>
    <scope>NUCLEOTIDE SEQUENCE [LARGE SCALE GENOMIC DNA]</scope>
    <source>
        <strain evidence="2 3">N017</strain>
    </source>
</reference>
<feature type="transmembrane region" description="Helical" evidence="1">
    <location>
        <begin position="6"/>
        <end position="25"/>
    </location>
</feature>
<dbReference type="InterPro" id="IPR024515">
    <property type="entry name" value="DUF3397"/>
</dbReference>
<keyword evidence="1" id="KW-0812">Transmembrane</keyword>
<evidence type="ECO:0000313" key="2">
    <source>
        <dbReference type="EMBL" id="MDN7244278.1"/>
    </source>
</evidence>
<sequence length="127" mass="14464">MDIIYFIGAVVIFVPFILFVLAVLLTRKKLGLRSIGLAADLTTFLLFISVPLAVSVIWQIDLAFIIYIVAILIAISVLTIEWKKSKEIEIGKFFRKTWRIYFLVLSFTYVLLWIAGAAITISRFFGL</sequence>
<keyword evidence="1" id="KW-1133">Transmembrane helix</keyword>
<evidence type="ECO:0000256" key="1">
    <source>
        <dbReference type="SAM" id="Phobius"/>
    </source>
</evidence>
<feature type="transmembrane region" description="Helical" evidence="1">
    <location>
        <begin position="64"/>
        <end position="80"/>
    </location>
</feature>
<dbReference type="EMBL" id="JAUJWU010000001">
    <property type="protein sequence ID" value="MDN7244278.1"/>
    <property type="molecule type" value="Genomic_DNA"/>
</dbReference>
<dbReference type="Proteomes" id="UP001172142">
    <property type="component" value="Unassembled WGS sequence"/>
</dbReference>
<accession>A0ABT8N8R3</accession>
<dbReference type="Pfam" id="PF11877">
    <property type="entry name" value="DUF3397"/>
    <property type="match status" value="1"/>
</dbReference>
<keyword evidence="1" id="KW-0472">Membrane</keyword>
<evidence type="ECO:0000313" key="3">
    <source>
        <dbReference type="Proteomes" id="UP001172142"/>
    </source>
</evidence>
<comment type="caution">
    <text evidence="2">The sequence shown here is derived from an EMBL/GenBank/DDBJ whole genome shotgun (WGS) entry which is preliminary data.</text>
</comment>